<gene>
    <name evidence="1" type="ORF">ETI04_09320</name>
</gene>
<dbReference type="Proteomes" id="UP000294865">
    <property type="component" value="Unassembled WGS sequence"/>
</dbReference>
<dbReference type="EMBL" id="SDQG01000006">
    <property type="protein sequence ID" value="TDM16107.1"/>
    <property type="molecule type" value="Genomic_DNA"/>
</dbReference>
<protein>
    <submittedName>
        <fullName evidence="1">Uncharacterized protein</fullName>
    </submittedName>
</protein>
<sequence length="295" mass="33128">MKNSVKKVFLSSVIVFGVVSPIHTQIVLAETAVQPATVILNDENAEVIGNTEITLVSGKETIKAMTDTQGKATFNNVKSNVMYKIYVSGIEMTNAYARSGQDVRVSVERTQLEQAKRHGVMFNAYVINNKYQYVKNQNVKLIDITSGRKVYAQKKTNKYGKVSFTKLPVARNFAVYINGINQGYTIRGTEGTKLENTFYVNKKGAYKYNIATQPAKVVVVDENGEVLKNQKVDLYRGTLKVRSQKTKSNGSAQFTNKITVGTHYNIYVNNKKIENKFVRSGEITYVYLTAKEIRK</sequence>
<comment type="caution">
    <text evidence="1">The sequence shown here is derived from an EMBL/GenBank/DDBJ whole genome shotgun (WGS) entry which is preliminary data.</text>
</comment>
<name>A0A4V3BG78_9STAP</name>
<accession>A0A4V3BG78</accession>
<evidence type="ECO:0000313" key="1">
    <source>
        <dbReference type="EMBL" id="TDM16107.1"/>
    </source>
</evidence>
<dbReference type="InterPro" id="IPR013783">
    <property type="entry name" value="Ig-like_fold"/>
</dbReference>
<proteinExistence type="predicted"/>
<dbReference type="AlphaFoldDB" id="A0A4V3BG78"/>
<evidence type="ECO:0000313" key="2">
    <source>
        <dbReference type="Proteomes" id="UP000294865"/>
    </source>
</evidence>
<organism evidence="1 2">
    <name type="scientific">Macrococcoides canis</name>
    <dbReference type="NCBI Taxonomy" id="1855823"/>
    <lineage>
        <taxon>Bacteria</taxon>
        <taxon>Bacillati</taxon>
        <taxon>Bacillota</taxon>
        <taxon>Bacilli</taxon>
        <taxon>Bacillales</taxon>
        <taxon>Staphylococcaceae</taxon>
        <taxon>Macrococcoides</taxon>
    </lineage>
</organism>
<dbReference type="RefSeq" id="WP_133420161.1">
    <property type="nucleotide sequence ID" value="NZ_JAXJTW010000054.1"/>
</dbReference>
<reference evidence="1 2" key="1">
    <citation type="submission" date="2019-01" db="EMBL/GenBank/DDBJ databases">
        <title>Draft genome sequences of Macrococcus caseolyticus, Macrococcus canis, Macrococcus bohemicus and Macrococcus goetzii.</title>
        <authorList>
            <person name="Mazhar S."/>
            <person name="Altermann E."/>
            <person name="Hill C."/>
            <person name="Mcauliffe O."/>
        </authorList>
    </citation>
    <scope>NUCLEOTIDE SEQUENCE [LARGE SCALE GENOMIC DNA]</scope>
    <source>
        <strain evidence="1 2">DPC7162</strain>
    </source>
</reference>
<dbReference type="Gene3D" id="2.60.40.10">
    <property type="entry name" value="Immunoglobulins"/>
    <property type="match status" value="1"/>
</dbReference>